<dbReference type="InterPro" id="IPR001932">
    <property type="entry name" value="PPM-type_phosphatase-like_dom"/>
</dbReference>
<feature type="transmembrane region" description="Helical" evidence="2">
    <location>
        <begin position="178"/>
        <end position="200"/>
    </location>
</feature>
<feature type="transmembrane region" description="Helical" evidence="2">
    <location>
        <begin position="82"/>
        <end position="101"/>
    </location>
</feature>
<dbReference type="AlphaFoldDB" id="A0A1T4Y0U6"/>
<evidence type="ECO:0000256" key="2">
    <source>
        <dbReference type="SAM" id="Phobius"/>
    </source>
</evidence>
<dbReference type="Gene3D" id="3.60.40.10">
    <property type="entry name" value="PPM-type phosphatase domain"/>
    <property type="match status" value="1"/>
</dbReference>
<evidence type="ECO:0000313" key="4">
    <source>
        <dbReference type="EMBL" id="SKA95444.1"/>
    </source>
</evidence>
<dbReference type="EMBL" id="FUYH01000018">
    <property type="protein sequence ID" value="SKA95444.1"/>
    <property type="molecule type" value="Genomic_DNA"/>
</dbReference>
<dbReference type="STRING" id="1147123.SAMN05443428_11844"/>
<proteinExistence type="predicted"/>
<protein>
    <submittedName>
        <fullName evidence="4">Stage II sporulation protein E</fullName>
    </submittedName>
</protein>
<name>A0A1T4Y0U6_9CLOT</name>
<dbReference type="Pfam" id="PF07228">
    <property type="entry name" value="SpoIIE"/>
    <property type="match status" value="1"/>
</dbReference>
<evidence type="ECO:0000313" key="5">
    <source>
        <dbReference type="Proteomes" id="UP000190105"/>
    </source>
</evidence>
<feature type="transmembrane region" description="Helical" evidence="2">
    <location>
        <begin position="241"/>
        <end position="258"/>
    </location>
</feature>
<organism evidence="4 5">
    <name type="scientific">Caloramator quimbayensis</name>
    <dbReference type="NCBI Taxonomy" id="1147123"/>
    <lineage>
        <taxon>Bacteria</taxon>
        <taxon>Bacillati</taxon>
        <taxon>Bacillota</taxon>
        <taxon>Clostridia</taxon>
        <taxon>Eubacteriales</taxon>
        <taxon>Clostridiaceae</taxon>
        <taxon>Caloramator</taxon>
    </lineage>
</organism>
<feature type="transmembrane region" description="Helical" evidence="2">
    <location>
        <begin position="264"/>
        <end position="280"/>
    </location>
</feature>
<dbReference type="PANTHER" id="PTHR43156:SF2">
    <property type="entry name" value="STAGE II SPORULATION PROTEIN E"/>
    <property type="match status" value="1"/>
</dbReference>
<dbReference type="InterPro" id="IPR014221">
    <property type="entry name" value="SpoII_E"/>
</dbReference>
<dbReference type="InterPro" id="IPR036457">
    <property type="entry name" value="PPM-type-like_dom_sf"/>
</dbReference>
<sequence length="787" mass="89297">MPYKRVNREFKFGEKEKLKLFGYQYLLLYISMFFLPRVFVFKSLMPFGIAFFLAACGFISKKNMFVSGLITILGYISTFKGYVAYYHVLTILFLMIIAFLLKENKNKIFKMSIFAFIFNLINSIFFHIKFLSKGFLTYDVVLSLLESMMILASCYIFTYGMPALLSNRKRKVFSKEELICIGILIAGIVSGMWDVNYYGISLKNMFAFFVVLVTGYVKGADMGCAIGAILGFMISICDTKMPVAVGIYAICGLISGIFKEVGKIITCIAFITSTALLYFYTIGLTDINMIFLDTIIPIIIFLMIPQRAYDKFSILLDGEKQELQLQKSYIERIKDITGLKLNNIFNTVSSLSKILEENVNNELSKKSEINELVEKLADKVCINCERRNSCWDKELYYTYDSFIELLRYIEKKGMISSADIPESLKKKCRRPNELSKQANHLFEILRLNNRWRKKITNSRKIVAEQTKGISQLLKNMIDEVATTVEFKNEIENEIEVALDRKGLEFEDVLAIKNSRNKFEVTVYRKPCSGKQLCSREYAAVISKTLGVNMERESNKCTIDKNCFMCQFRFVESVNYNIITAVSKASKENISGDNYTFGNIGQGRYMIALSDGMGSGASASNESKTTISLLEKFMEAGFERNAAIKAINSVLVLRSCDECFSTIDMGLIDLYSGVAEFVKIGSAPAFIKSNFNVDVINSMSLPVGILDDIDIESQIIQLRNGDMIITVSDGVIDSNPEKEKWIKRALNEFDSGNPKDVADYLLYKAKENYGNKIGDDMTVMVSKIWKNI</sequence>
<evidence type="ECO:0000259" key="3">
    <source>
        <dbReference type="PROSITE" id="PS51746"/>
    </source>
</evidence>
<evidence type="ECO:0000256" key="1">
    <source>
        <dbReference type="ARBA" id="ARBA00022801"/>
    </source>
</evidence>
<dbReference type="SMART" id="SM00331">
    <property type="entry name" value="PP2C_SIG"/>
    <property type="match status" value="1"/>
</dbReference>
<dbReference type="PANTHER" id="PTHR43156">
    <property type="entry name" value="STAGE II SPORULATION PROTEIN E-RELATED"/>
    <property type="match status" value="1"/>
</dbReference>
<dbReference type="Proteomes" id="UP000190105">
    <property type="component" value="Unassembled WGS sequence"/>
</dbReference>
<dbReference type="Pfam" id="PF19732">
    <property type="entry name" value="SpoIIE_N"/>
    <property type="match status" value="1"/>
</dbReference>
<gene>
    <name evidence="4" type="ORF">SAMN05443428_11844</name>
</gene>
<keyword evidence="5" id="KW-1185">Reference proteome</keyword>
<dbReference type="InterPro" id="IPR052016">
    <property type="entry name" value="Bact_Sigma-Reg"/>
</dbReference>
<keyword evidence="2" id="KW-1133">Transmembrane helix</keyword>
<feature type="transmembrane region" description="Helical" evidence="2">
    <location>
        <begin position="47"/>
        <end position="76"/>
    </location>
</feature>
<keyword evidence="2" id="KW-0472">Membrane</keyword>
<dbReference type="GO" id="GO:0004722">
    <property type="term" value="F:protein serine/threonine phosphatase activity"/>
    <property type="evidence" value="ECO:0007669"/>
    <property type="project" value="InterPro"/>
</dbReference>
<dbReference type="PROSITE" id="PS51746">
    <property type="entry name" value="PPM_2"/>
    <property type="match status" value="1"/>
</dbReference>
<feature type="transmembrane region" description="Helical" evidence="2">
    <location>
        <begin position="148"/>
        <end position="166"/>
    </location>
</feature>
<dbReference type="SUPFAM" id="SSF81606">
    <property type="entry name" value="PP2C-like"/>
    <property type="match status" value="1"/>
</dbReference>
<dbReference type="InterPro" id="IPR045768">
    <property type="entry name" value="SpoIIE_N"/>
</dbReference>
<dbReference type="NCBIfam" id="TIGR02865">
    <property type="entry name" value="spore_II_E"/>
    <property type="match status" value="1"/>
</dbReference>
<feature type="domain" description="PPM-type phosphatase" evidence="3">
    <location>
        <begin position="577"/>
        <end position="783"/>
    </location>
</feature>
<keyword evidence="2" id="KW-0812">Transmembrane</keyword>
<accession>A0A1T4Y0U6</accession>
<feature type="transmembrane region" description="Helical" evidence="2">
    <location>
        <begin position="20"/>
        <end position="40"/>
    </location>
</feature>
<feature type="transmembrane region" description="Helical" evidence="2">
    <location>
        <begin position="108"/>
        <end position="128"/>
    </location>
</feature>
<feature type="transmembrane region" description="Helical" evidence="2">
    <location>
        <begin position="206"/>
        <end position="234"/>
    </location>
</feature>
<reference evidence="5" key="1">
    <citation type="submission" date="2017-02" db="EMBL/GenBank/DDBJ databases">
        <authorList>
            <person name="Varghese N."/>
            <person name="Submissions S."/>
        </authorList>
    </citation>
    <scope>NUCLEOTIDE SEQUENCE [LARGE SCALE GENOMIC DNA]</scope>
    <source>
        <strain evidence="5">USBA 833</strain>
    </source>
</reference>
<keyword evidence="1" id="KW-0378">Hydrolase</keyword>